<keyword evidence="2" id="KW-1185">Reference proteome</keyword>
<organism evidence="1 2">
    <name type="scientific">Caldibacillus debilis GB1</name>
    <dbReference type="NCBI Taxonomy" id="1339248"/>
    <lineage>
        <taxon>Bacteria</taxon>
        <taxon>Bacillati</taxon>
        <taxon>Bacillota</taxon>
        <taxon>Bacilli</taxon>
        <taxon>Bacillales</taxon>
        <taxon>Bacillaceae</taxon>
        <taxon>Caldibacillus</taxon>
    </lineage>
</organism>
<name>A0A420VE91_9BACI</name>
<gene>
    <name evidence="1" type="ORF">Cdeb_00692</name>
</gene>
<dbReference type="EMBL" id="AZRV01000023">
    <property type="protein sequence ID" value="RKO61961.1"/>
    <property type="molecule type" value="Genomic_DNA"/>
</dbReference>
<reference evidence="1 2" key="1">
    <citation type="submission" date="2013-12" db="EMBL/GenBank/DDBJ databases">
        <title>Genome and proteome characterization of Caldibacillus debilis GB1 derived from a cellulolytic aero-tolerant co-culture.</title>
        <authorList>
            <person name="Wushke S.T."/>
            <person name="Zhang X."/>
            <person name="Fristensky B."/>
            <person name="Wilkins J.A."/>
            <person name="Levin D.B."/>
            <person name="Sparling R."/>
        </authorList>
    </citation>
    <scope>NUCLEOTIDE SEQUENCE [LARGE SCALE GENOMIC DNA]</scope>
    <source>
        <strain evidence="1 2">GB1</strain>
    </source>
</reference>
<comment type="caution">
    <text evidence="1">The sequence shown here is derived from an EMBL/GenBank/DDBJ whole genome shotgun (WGS) entry which is preliminary data.</text>
</comment>
<protein>
    <submittedName>
        <fullName evidence="1">Uncharacterized protein</fullName>
    </submittedName>
</protein>
<dbReference type="AlphaFoldDB" id="A0A420VE91"/>
<evidence type="ECO:0000313" key="1">
    <source>
        <dbReference type="EMBL" id="RKO61961.1"/>
    </source>
</evidence>
<evidence type="ECO:0000313" key="2">
    <source>
        <dbReference type="Proteomes" id="UP000286235"/>
    </source>
</evidence>
<dbReference type="Proteomes" id="UP000286235">
    <property type="component" value="Unassembled WGS sequence"/>
</dbReference>
<proteinExistence type="predicted"/>
<sequence length="320" mass="35023">MRQGVSGGKLSSGLLTRDLVPWRPVSASPFVVTDGVNRGSSLHVRPAEDGAWNGWATNPPTTSSPCSTGGGGRTLLFGPGLRVCTAGFCPLPRAMDQVPASSSWEPILRKYRPLSGWIPKCHMGVSLMCHPRPHYWKLVGISFLAAMMVSDSSPRISCDSLLEAEYLSGRTMRGLCGLHRFLSPYPSPPNTSSYVSYWDFPVFCTVLPLLCRHGILALVRGLPSDPPHDSSRTSHGLSANPYRPISGCIPDVHPKRGVLPRAQKAESVPCRFRFFRRFPSVCFFSGFQRFAPFPPGSLHPGLFGCAFPSVRSICPRPWSR</sequence>
<accession>A0A420VE91</accession>